<dbReference type="FunFam" id="3.40.50.300:FF:000141">
    <property type="entry name" value="ATP-dependent RNA helicase DOB1"/>
    <property type="match status" value="1"/>
</dbReference>
<dbReference type="InterPro" id="IPR050699">
    <property type="entry name" value="RNA-DNA_Helicase"/>
</dbReference>
<dbReference type="PROSITE" id="PS51194">
    <property type="entry name" value="HELICASE_CTER"/>
    <property type="match status" value="1"/>
</dbReference>
<dbReference type="Pfam" id="PF00271">
    <property type="entry name" value="Helicase_C"/>
    <property type="match status" value="1"/>
</dbReference>
<keyword evidence="6" id="KW-0347">Helicase</keyword>
<evidence type="ECO:0000313" key="12">
    <source>
        <dbReference type="EMBL" id="KAH7638544.1"/>
    </source>
</evidence>
<reference evidence="12" key="1">
    <citation type="submission" date="2020-06" db="EMBL/GenBank/DDBJ databases">
        <authorList>
            <person name="Ji K."/>
            <person name="Li J."/>
        </authorList>
    </citation>
    <scope>NUCLEOTIDE SEQUENCE</scope>
    <source>
        <strain evidence="12">JKM2019</strain>
        <tissue evidence="12">Whole body</tissue>
    </source>
</reference>
<dbReference type="CDD" id="cd18795">
    <property type="entry name" value="SF2_C_Ski2"/>
    <property type="match status" value="1"/>
</dbReference>
<comment type="subcellular location">
    <subcellularLocation>
        <location evidence="1">Nucleus</location>
    </subcellularLocation>
</comment>
<dbReference type="Pfam" id="PF08148">
    <property type="entry name" value="DSHCT"/>
    <property type="match status" value="1"/>
</dbReference>
<dbReference type="SMART" id="SM01142">
    <property type="entry name" value="DSHCT"/>
    <property type="match status" value="1"/>
</dbReference>
<accession>A0A9D4SDU7</accession>
<evidence type="ECO:0000256" key="8">
    <source>
        <dbReference type="ARBA" id="ARBA00023242"/>
    </source>
</evidence>
<sequence length="1043" mass="119844">MDLFDVFDLDPKSNDNNNKRKANVIEESNGKNSGNDNGEKELMTIDEDVDNGLIDKLINDVKRKKGNDDNLLITSMVDELTKTHDDKDDDDDENLGQDYGTFTARVAIHEIETQGSCVHEVIIPDDLEYVPLRDQSENPNYKPAKSYKFTLDSFQKEAILCIENNQSVLVSAHTSAGKTVVAEYAIASSFQNKQRVIYTTPIKALSNQKYREFQEEFEDVGLITGDVTINPNATCLIMTTEILRLMLFRGSEIMREVGWVIFDEIHYMRDRERGVIWEETIILLPDTVHYVFLSATIPNARQFAEWIAHLHHQSCHVVYTDFRPTPLQHYIYPAGGDGLHLVLDEQNNFREDNFNLAMNVLQNSSVENSSSKGGDQSCITVIRTIMERNLAPVILFSFSRKECEVYALQISNLKLDFNSAEEKALVEEVFNNAIDVLGDDDKKLPQVQQILPLLKRGVGIHHSGLLPLIKETIEILFGEGLIKALFATETFAMGLNMPARTVVFTSVRKFDGTNFRFLTSGEYIQMSGRAGRRGLDERGIVILRVDEKVNPAVGKEMICGKPDPLNSAFHLTYNMVLNLLRVEEVNPEYMLEHSFFQFQQYLEYPKLHEKYKKLKEQSNIEIENEECIGDYVKTKNQITELTKEFLVFITTPRYILPFLNSGRLLKIVNNDNIDMDWGVLINYNKPPPMDRKRNDKQELTYQIDVLLPVDKTIDPISETILPPSSVEKCEMKIISLRLSNITNISAARAFVPQDLRSYDSRQSVLKSIKEIKKRFSGNIPLLDPLVDMKIKDNDFLNIVKRIELCEKKLREYKQINQESVKQYERKMDIVHKMKQTKEMMKKTRSLLQMDELKCRKRVLRRLGYCTSADVIEIKGRVACEITSGDELLLTEMLFHGLFNDLNVYQIAALLSCMVFEEKTDVRPKLGEELSKPLKTMQELAKKIATVSKETKLEIDEKVYIEKFRPNLMDVIYSWTKGKSFSEICKMTDAFEGSIIRCMRRLEELLRQMCQASKVIGNTDLENKFSEAIKLIKRDIVFAASLYL</sequence>
<keyword evidence="4" id="KW-0547">Nucleotide-binding</keyword>
<dbReference type="AlphaFoldDB" id="A0A9D4SDU7"/>
<dbReference type="InterPro" id="IPR011545">
    <property type="entry name" value="DEAD/DEAH_box_helicase_dom"/>
</dbReference>
<dbReference type="Proteomes" id="UP000828236">
    <property type="component" value="Unassembled WGS sequence"/>
</dbReference>
<evidence type="ECO:0000259" key="11">
    <source>
        <dbReference type="PROSITE" id="PS51194"/>
    </source>
</evidence>
<dbReference type="OrthoDB" id="64767at2759"/>
<dbReference type="FunFam" id="3.40.50.300:FF:000083">
    <property type="entry name" value="ATP-dependent RNA helicase DOB1"/>
    <property type="match status" value="1"/>
</dbReference>
<evidence type="ECO:0000256" key="6">
    <source>
        <dbReference type="ARBA" id="ARBA00022806"/>
    </source>
</evidence>
<dbReference type="InterPro" id="IPR014001">
    <property type="entry name" value="Helicase_ATP-bd"/>
</dbReference>
<feature type="domain" description="Helicase C-terminal" evidence="11">
    <location>
        <begin position="412"/>
        <end position="583"/>
    </location>
</feature>
<dbReference type="Gene3D" id="2.40.30.300">
    <property type="match status" value="1"/>
</dbReference>
<dbReference type="Pfam" id="PF13234">
    <property type="entry name" value="MTR4_beta-barrel"/>
    <property type="match status" value="1"/>
</dbReference>
<dbReference type="GO" id="GO:0016787">
    <property type="term" value="F:hydrolase activity"/>
    <property type="evidence" value="ECO:0007669"/>
    <property type="project" value="UniProtKB-KW"/>
</dbReference>
<evidence type="ECO:0000256" key="7">
    <source>
        <dbReference type="ARBA" id="ARBA00022840"/>
    </source>
</evidence>
<evidence type="ECO:0000256" key="1">
    <source>
        <dbReference type="ARBA" id="ARBA00004123"/>
    </source>
</evidence>
<dbReference type="GO" id="GO:0000460">
    <property type="term" value="P:maturation of 5.8S rRNA"/>
    <property type="evidence" value="ECO:0007669"/>
    <property type="project" value="TreeGrafter"/>
</dbReference>
<feature type="region of interest" description="Disordered" evidence="9">
    <location>
        <begin position="1"/>
        <end position="20"/>
    </location>
</feature>
<dbReference type="GO" id="GO:0003723">
    <property type="term" value="F:RNA binding"/>
    <property type="evidence" value="ECO:0007669"/>
    <property type="project" value="InterPro"/>
</dbReference>
<dbReference type="GO" id="GO:0006401">
    <property type="term" value="P:RNA catabolic process"/>
    <property type="evidence" value="ECO:0007669"/>
    <property type="project" value="InterPro"/>
</dbReference>
<dbReference type="GO" id="GO:0005634">
    <property type="term" value="C:nucleus"/>
    <property type="evidence" value="ECO:0007669"/>
    <property type="project" value="UniProtKB-SubCell"/>
</dbReference>
<dbReference type="FunFam" id="1.10.3380.30:FF:000002">
    <property type="entry name" value="superkiller viralicidic activity 2-like 2"/>
    <property type="match status" value="1"/>
</dbReference>
<dbReference type="Gene3D" id="1.10.3380.30">
    <property type="match status" value="2"/>
</dbReference>
<dbReference type="GO" id="GO:0003724">
    <property type="term" value="F:RNA helicase activity"/>
    <property type="evidence" value="ECO:0007669"/>
    <property type="project" value="InterPro"/>
</dbReference>
<dbReference type="GO" id="GO:0005524">
    <property type="term" value="F:ATP binding"/>
    <property type="evidence" value="ECO:0007669"/>
    <property type="project" value="UniProtKB-KW"/>
</dbReference>
<comment type="similarity">
    <text evidence="2">Belongs to the helicase family. SKI2 subfamily.</text>
</comment>
<dbReference type="PANTHER" id="PTHR12131">
    <property type="entry name" value="ATP-DEPENDENT RNA AND DNA HELICASE"/>
    <property type="match status" value="1"/>
</dbReference>
<dbReference type="CDD" id="cd18024">
    <property type="entry name" value="DEXHc_Mtr4-like"/>
    <property type="match status" value="1"/>
</dbReference>
<dbReference type="Pfam" id="PF00270">
    <property type="entry name" value="DEAD"/>
    <property type="match status" value="1"/>
</dbReference>
<evidence type="ECO:0000256" key="5">
    <source>
        <dbReference type="ARBA" id="ARBA00022801"/>
    </source>
</evidence>
<gene>
    <name evidence="12" type="ORF">HUG17_2577</name>
</gene>
<keyword evidence="8" id="KW-0539">Nucleus</keyword>
<name>A0A9D4SDU7_DERFA</name>
<dbReference type="PROSITE" id="PS51192">
    <property type="entry name" value="HELICASE_ATP_BIND_1"/>
    <property type="match status" value="1"/>
</dbReference>
<protein>
    <submittedName>
        <fullName evidence="12">Superkiller viralicidic activity 2-like 2</fullName>
    </submittedName>
</protein>
<dbReference type="Pfam" id="PF21408">
    <property type="entry name" value="MTR4-like_stalk"/>
    <property type="match status" value="1"/>
</dbReference>
<proteinExistence type="inferred from homology"/>
<reference evidence="12" key="2">
    <citation type="journal article" date="2021" name="World Allergy Organ. J.">
        <title>Chromosome-level assembly of Dermatophagoides farinae genome and transcriptome reveals two novel allergens Der f 37 and Der f 39.</title>
        <authorList>
            <person name="Chen J."/>
            <person name="Cai Z."/>
            <person name="Fan D."/>
            <person name="Hu J."/>
            <person name="Hou Y."/>
            <person name="He Y."/>
            <person name="Zhang Z."/>
            <person name="Zhao Z."/>
            <person name="Gao P."/>
            <person name="Hu W."/>
            <person name="Sun J."/>
            <person name="Li J."/>
            <person name="Ji K."/>
        </authorList>
    </citation>
    <scope>NUCLEOTIDE SEQUENCE</scope>
    <source>
        <strain evidence="12">JKM2019</strain>
    </source>
</reference>
<comment type="caution">
    <text evidence="12">The sequence shown here is derived from an EMBL/GenBank/DDBJ whole genome shotgun (WGS) entry which is preliminary data.</text>
</comment>
<dbReference type="PIRSF" id="PIRSF005198">
    <property type="entry name" value="Antiviral_helicase_SKI2"/>
    <property type="match status" value="1"/>
</dbReference>
<dbReference type="PANTHER" id="PTHR12131:SF7">
    <property type="entry name" value="EXOSOME RNA HELICASE MTR4"/>
    <property type="match status" value="1"/>
</dbReference>
<dbReference type="FunFam" id="2.40.30.300:FF:000001">
    <property type="entry name" value="Mtr4 exosome RNA helicase"/>
    <property type="match status" value="1"/>
</dbReference>
<evidence type="ECO:0000256" key="3">
    <source>
        <dbReference type="ARBA" id="ARBA00022552"/>
    </source>
</evidence>
<dbReference type="InterPro" id="IPR027417">
    <property type="entry name" value="P-loop_NTPase"/>
</dbReference>
<keyword evidence="5" id="KW-0378">Hydrolase</keyword>
<evidence type="ECO:0000259" key="10">
    <source>
        <dbReference type="PROSITE" id="PS51192"/>
    </source>
</evidence>
<dbReference type="InterPro" id="IPR025696">
    <property type="entry name" value="Beta-barrel_MTR4"/>
</dbReference>
<dbReference type="EMBL" id="SDOV01000007">
    <property type="protein sequence ID" value="KAH7638544.1"/>
    <property type="molecule type" value="Genomic_DNA"/>
</dbReference>
<evidence type="ECO:0000256" key="4">
    <source>
        <dbReference type="ARBA" id="ARBA00022741"/>
    </source>
</evidence>
<dbReference type="SMART" id="SM00487">
    <property type="entry name" value="DEXDc"/>
    <property type="match status" value="1"/>
</dbReference>
<evidence type="ECO:0000256" key="2">
    <source>
        <dbReference type="ARBA" id="ARBA00010140"/>
    </source>
</evidence>
<dbReference type="SMART" id="SM00490">
    <property type="entry name" value="HELICc"/>
    <property type="match status" value="1"/>
</dbReference>
<keyword evidence="3" id="KW-0698">rRNA processing</keyword>
<evidence type="ECO:0000256" key="9">
    <source>
        <dbReference type="SAM" id="MobiDB-lite"/>
    </source>
</evidence>
<dbReference type="InterPro" id="IPR001650">
    <property type="entry name" value="Helicase_C-like"/>
</dbReference>
<keyword evidence="7" id="KW-0067">ATP-binding</keyword>
<dbReference type="SUPFAM" id="SSF52540">
    <property type="entry name" value="P-loop containing nucleoside triphosphate hydrolases"/>
    <property type="match status" value="1"/>
</dbReference>
<dbReference type="InterPro" id="IPR012961">
    <property type="entry name" value="Ski2/MTR4_C"/>
</dbReference>
<organism evidence="12">
    <name type="scientific">Dermatophagoides farinae</name>
    <name type="common">American house dust mite</name>
    <dbReference type="NCBI Taxonomy" id="6954"/>
    <lineage>
        <taxon>Eukaryota</taxon>
        <taxon>Metazoa</taxon>
        <taxon>Ecdysozoa</taxon>
        <taxon>Arthropoda</taxon>
        <taxon>Chelicerata</taxon>
        <taxon>Arachnida</taxon>
        <taxon>Acari</taxon>
        <taxon>Acariformes</taxon>
        <taxon>Sarcoptiformes</taxon>
        <taxon>Astigmata</taxon>
        <taxon>Psoroptidia</taxon>
        <taxon>Analgoidea</taxon>
        <taxon>Pyroglyphidae</taxon>
        <taxon>Dermatophagoidinae</taxon>
        <taxon>Dermatophagoides</taxon>
    </lineage>
</organism>
<dbReference type="InterPro" id="IPR048392">
    <property type="entry name" value="MTR4-like_stalk"/>
</dbReference>
<feature type="domain" description="Helicase ATP-binding" evidence="10">
    <location>
        <begin position="159"/>
        <end position="315"/>
    </location>
</feature>
<dbReference type="Gene3D" id="3.40.50.300">
    <property type="entry name" value="P-loop containing nucleotide triphosphate hydrolases"/>
    <property type="match status" value="2"/>
</dbReference>
<dbReference type="InterPro" id="IPR016438">
    <property type="entry name" value="SKI2-like"/>
</dbReference>